<accession>A0A837IN54</accession>
<evidence type="ECO:0000256" key="2">
    <source>
        <dbReference type="SAM" id="Phobius"/>
    </source>
</evidence>
<keyword evidence="2" id="KW-1133">Transmembrane helix</keyword>
<sequence length="190" mass="21597">MQRCIWIKNILNLLLLFFNLDVRIISIFYKGVTGLSREKVEQYLEKENYADRIIVLEDSSATVEEAAHALGCEPEHIAKTMSFLLDEKPLLVVMAGDAKVDNRKFKDRFHKRPRMIASDVVEKFIGHAPGGVCPFAVKENVAVFLDESLKRFKTVYPAAGDAHSAVRLSLEELEKLAHPKEWIDVAKGWE</sequence>
<dbReference type="GO" id="GO:0006412">
    <property type="term" value="P:translation"/>
    <property type="evidence" value="ECO:0007669"/>
    <property type="project" value="UniProtKB-KW"/>
</dbReference>
<dbReference type="PANTHER" id="PTHR30411">
    <property type="entry name" value="CYTOPLASMIC PROTEIN"/>
    <property type="match status" value="1"/>
</dbReference>
<dbReference type="GO" id="GO:0004812">
    <property type="term" value="F:aminoacyl-tRNA ligase activity"/>
    <property type="evidence" value="ECO:0007669"/>
    <property type="project" value="UniProtKB-KW"/>
</dbReference>
<dbReference type="InterPro" id="IPR007214">
    <property type="entry name" value="YbaK/aa-tRNA-synth-assoc-dom"/>
</dbReference>
<keyword evidence="2" id="KW-0472">Membrane</keyword>
<dbReference type="EMBL" id="JHAJ01000117">
    <property type="protein sequence ID" value="KLA44649.1"/>
    <property type="molecule type" value="Genomic_DNA"/>
</dbReference>
<dbReference type="PANTHER" id="PTHR30411:SF1">
    <property type="entry name" value="CYTOPLASMIC PROTEIN"/>
    <property type="match status" value="1"/>
</dbReference>
<dbReference type="InterPro" id="IPR036754">
    <property type="entry name" value="YbaK/aa-tRNA-synt-asso_dom_sf"/>
</dbReference>
<protein>
    <submittedName>
        <fullName evidence="4">YbaK prolyl-tRNA synthetase domain protein</fullName>
    </submittedName>
</protein>
<dbReference type="GO" id="GO:0002161">
    <property type="term" value="F:aminoacyl-tRNA deacylase activity"/>
    <property type="evidence" value="ECO:0007669"/>
    <property type="project" value="InterPro"/>
</dbReference>
<comment type="caution">
    <text evidence="4">The sequence shown here is derived from an EMBL/GenBank/DDBJ whole genome shotgun (WGS) entry which is preliminary data.</text>
</comment>
<proteinExistence type="predicted"/>
<reference evidence="4 5" key="1">
    <citation type="journal article" date="2015" name="BMC Microbiol.">
        <title>Lactobacillus ruminis strains cluster according to their mammalian gut source.</title>
        <authorList>
            <person name="O' Donnell M.M."/>
            <person name="Harris H.M."/>
            <person name="Lynch D.B."/>
            <person name="Ross R.P."/>
            <person name="O'Toole P.W."/>
        </authorList>
    </citation>
    <scope>NUCLEOTIDE SEQUENCE [LARGE SCALE GENOMIC DNA]</scope>
    <source>
        <strain evidence="4 5">ATCC 27780</strain>
    </source>
</reference>
<feature type="transmembrane region" description="Helical" evidence="2">
    <location>
        <begin position="6"/>
        <end position="29"/>
    </location>
</feature>
<name>A0A837IN54_9LACO</name>
<dbReference type="SUPFAM" id="SSF55826">
    <property type="entry name" value="YbaK/ProRS associated domain"/>
    <property type="match status" value="1"/>
</dbReference>
<dbReference type="CDD" id="cd04333">
    <property type="entry name" value="ProX_deacylase"/>
    <property type="match status" value="1"/>
</dbReference>
<evidence type="ECO:0000259" key="3">
    <source>
        <dbReference type="Pfam" id="PF04073"/>
    </source>
</evidence>
<keyword evidence="4" id="KW-0436">Ligase</keyword>
<dbReference type="Gene3D" id="3.90.960.10">
    <property type="entry name" value="YbaK/aminoacyl-tRNA synthetase-associated domain"/>
    <property type="match status" value="1"/>
</dbReference>
<organism evidence="4 5">
    <name type="scientific">Ligilactobacillus ruminis</name>
    <dbReference type="NCBI Taxonomy" id="1623"/>
    <lineage>
        <taxon>Bacteria</taxon>
        <taxon>Bacillati</taxon>
        <taxon>Bacillota</taxon>
        <taxon>Bacilli</taxon>
        <taxon>Lactobacillales</taxon>
        <taxon>Lactobacillaceae</taxon>
        <taxon>Ligilactobacillus</taxon>
    </lineage>
</organism>
<keyword evidence="1" id="KW-0648">Protein biosynthesis</keyword>
<evidence type="ECO:0000313" key="4">
    <source>
        <dbReference type="EMBL" id="KLA44649.1"/>
    </source>
</evidence>
<evidence type="ECO:0000313" key="5">
    <source>
        <dbReference type="Proteomes" id="UP000035618"/>
    </source>
</evidence>
<dbReference type="AlphaFoldDB" id="A0A837IN54"/>
<keyword evidence="2" id="KW-0812">Transmembrane</keyword>
<dbReference type="Pfam" id="PF04073">
    <property type="entry name" value="tRNA_edit"/>
    <property type="match status" value="1"/>
</dbReference>
<evidence type="ECO:0000256" key="1">
    <source>
        <dbReference type="ARBA" id="ARBA00022917"/>
    </source>
</evidence>
<gene>
    <name evidence="4" type="ORF">LRB_1750</name>
</gene>
<keyword evidence="4" id="KW-0030">Aminoacyl-tRNA synthetase</keyword>
<feature type="domain" description="YbaK/aminoacyl-tRNA synthetase-associated" evidence="3">
    <location>
        <begin position="60"/>
        <end position="176"/>
    </location>
</feature>
<dbReference type="Proteomes" id="UP000035618">
    <property type="component" value="Unassembled WGS sequence"/>
</dbReference>